<dbReference type="EMBL" id="JAGFBS010000038">
    <property type="protein sequence ID" value="KAG6371238.1"/>
    <property type="molecule type" value="Genomic_DNA"/>
</dbReference>
<evidence type="ECO:0000313" key="3">
    <source>
        <dbReference type="EMBL" id="KAG6371238.1"/>
    </source>
</evidence>
<evidence type="ECO:0000313" key="4">
    <source>
        <dbReference type="Proteomes" id="UP000683000"/>
    </source>
</evidence>
<feature type="signal peptide" evidence="1">
    <location>
        <begin position="1"/>
        <end position="18"/>
    </location>
</feature>
<gene>
    <name evidence="2" type="ORF">JVT61DRAFT_12559</name>
    <name evidence="3" type="ORF">JVT61DRAFT_9863</name>
</gene>
<accession>A0A8I3A5L4</accession>
<organism evidence="3 4">
    <name type="scientific">Boletus reticuloceps</name>
    <dbReference type="NCBI Taxonomy" id="495285"/>
    <lineage>
        <taxon>Eukaryota</taxon>
        <taxon>Fungi</taxon>
        <taxon>Dikarya</taxon>
        <taxon>Basidiomycota</taxon>
        <taxon>Agaricomycotina</taxon>
        <taxon>Agaricomycetes</taxon>
        <taxon>Agaricomycetidae</taxon>
        <taxon>Boletales</taxon>
        <taxon>Boletineae</taxon>
        <taxon>Boletaceae</taxon>
        <taxon>Boletoideae</taxon>
        <taxon>Boletus</taxon>
    </lineage>
</organism>
<feature type="chain" id="PRO_5036267659" evidence="1">
    <location>
        <begin position="19"/>
        <end position="96"/>
    </location>
</feature>
<proteinExistence type="predicted"/>
<comment type="caution">
    <text evidence="3">The sequence shown here is derived from an EMBL/GenBank/DDBJ whole genome shotgun (WGS) entry which is preliminary data.</text>
</comment>
<dbReference type="Proteomes" id="UP000683000">
    <property type="component" value="Unassembled WGS sequence"/>
</dbReference>
<keyword evidence="1" id="KW-0732">Signal</keyword>
<name>A0A8I3A5L4_9AGAM</name>
<dbReference type="AlphaFoldDB" id="A0A8I3A5L4"/>
<keyword evidence="4" id="KW-1185">Reference proteome</keyword>
<reference evidence="3" key="1">
    <citation type="submission" date="2021-03" db="EMBL/GenBank/DDBJ databases">
        <title>Evolutionary innovations through gain and loss of genes in the ectomycorrhizal Boletales.</title>
        <authorList>
            <person name="Wu G."/>
            <person name="Miyauchi S."/>
            <person name="Morin E."/>
            <person name="Yang Z.-L."/>
            <person name="Xu J."/>
            <person name="Martin F.M."/>
        </authorList>
    </citation>
    <scope>NUCLEOTIDE SEQUENCE</scope>
    <source>
        <strain evidence="3">BR01</strain>
    </source>
</reference>
<evidence type="ECO:0000256" key="1">
    <source>
        <dbReference type="SAM" id="SignalP"/>
    </source>
</evidence>
<dbReference type="OrthoDB" id="3250770at2759"/>
<evidence type="ECO:0000313" key="2">
    <source>
        <dbReference type="EMBL" id="KAG6370039.1"/>
    </source>
</evidence>
<sequence>MFHMYTLLIGAYLLLVSASVYPTQPVQATVWSADQPMLVSWIEDWKYPVLSEMGPLDISLWCDTDTYLVQLASDVDPTTKTRQVTVPGWVLKQRSK</sequence>
<protein>
    <submittedName>
        <fullName evidence="3">Uncharacterized protein</fullName>
    </submittedName>
</protein>
<dbReference type="EMBL" id="JAGFBS010000058">
    <property type="protein sequence ID" value="KAG6370039.1"/>
    <property type="molecule type" value="Genomic_DNA"/>
</dbReference>